<evidence type="ECO:0000256" key="6">
    <source>
        <dbReference type="ARBA" id="ARBA00022679"/>
    </source>
</evidence>
<keyword evidence="7 15" id="KW-0812">Transmembrane</keyword>
<feature type="compositionally biased region" description="Acidic residues" evidence="14">
    <location>
        <begin position="81"/>
        <end position="105"/>
    </location>
</feature>
<dbReference type="SUPFAM" id="SSF47384">
    <property type="entry name" value="Homodimeric domain of signal transducing histidine kinase"/>
    <property type="match status" value="1"/>
</dbReference>
<dbReference type="SMART" id="SM00388">
    <property type="entry name" value="HisKA"/>
    <property type="match status" value="1"/>
</dbReference>
<dbReference type="SUPFAM" id="SSF158472">
    <property type="entry name" value="HAMP domain-like"/>
    <property type="match status" value="1"/>
</dbReference>
<dbReference type="PROSITE" id="PS50109">
    <property type="entry name" value="HIS_KIN"/>
    <property type="match status" value="1"/>
</dbReference>
<keyword evidence="9 18" id="KW-0418">Kinase</keyword>
<dbReference type="PANTHER" id="PTHR45528:SF1">
    <property type="entry name" value="SENSOR HISTIDINE KINASE CPXA"/>
    <property type="match status" value="1"/>
</dbReference>
<evidence type="ECO:0000256" key="15">
    <source>
        <dbReference type="SAM" id="Phobius"/>
    </source>
</evidence>
<evidence type="ECO:0000256" key="13">
    <source>
        <dbReference type="ARBA" id="ARBA00023136"/>
    </source>
</evidence>
<dbReference type="InterPro" id="IPR003661">
    <property type="entry name" value="HisK_dim/P_dom"/>
</dbReference>
<evidence type="ECO:0000259" key="17">
    <source>
        <dbReference type="PROSITE" id="PS50885"/>
    </source>
</evidence>
<dbReference type="Pfam" id="PF00512">
    <property type="entry name" value="HisKA"/>
    <property type="match status" value="1"/>
</dbReference>
<evidence type="ECO:0000256" key="1">
    <source>
        <dbReference type="ARBA" id="ARBA00000085"/>
    </source>
</evidence>
<dbReference type="Pfam" id="PF00672">
    <property type="entry name" value="HAMP"/>
    <property type="match status" value="1"/>
</dbReference>
<keyword evidence="8" id="KW-0547">Nucleotide-binding</keyword>
<feature type="transmembrane region" description="Helical" evidence="15">
    <location>
        <begin position="219"/>
        <end position="241"/>
    </location>
</feature>
<dbReference type="InterPro" id="IPR050398">
    <property type="entry name" value="HssS/ArlS-like"/>
</dbReference>
<evidence type="ECO:0000256" key="9">
    <source>
        <dbReference type="ARBA" id="ARBA00022777"/>
    </source>
</evidence>
<dbReference type="InterPro" id="IPR005467">
    <property type="entry name" value="His_kinase_dom"/>
</dbReference>
<keyword evidence="6" id="KW-0808">Transferase</keyword>
<evidence type="ECO:0000313" key="19">
    <source>
        <dbReference type="Proteomes" id="UP000824049"/>
    </source>
</evidence>
<dbReference type="PRINTS" id="PR00344">
    <property type="entry name" value="BCTRLSENSOR"/>
</dbReference>
<reference evidence="18" key="2">
    <citation type="submission" date="2021-04" db="EMBL/GenBank/DDBJ databases">
        <authorList>
            <person name="Gilroy R."/>
        </authorList>
    </citation>
    <scope>NUCLEOTIDE SEQUENCE</scope>
    <source>
        <strain evidence="18">CHK179-28034</strain>
    </source>
</reference>
<reference evidence="18" key="1">
    <citation type="journal article" date="2021" name="PeerJ">
        <title>Extensive microbial diversity within the chicken gut microbiome revealed by metagenomics and culture.</title>
        <authorList>
            <person name="Gilroy R."/>
            <person name="Ravi A."/>
            <person name="Getino M."/>
            <person name="Pursley I."/>
            <person name="Horton D.L."/>
            <person name="Alikhan N.F."/>
            <person name="Baker D."/>
            <person name="Gharbi K."/>
            <person name="Hall N."/>
            <person name="Watson M."/>
            <person name="Adriaenssens E.M."/>
            <person name="Foster-Nyarko E."/>
            <person name="Jarju S."/>
            <person name="Secka A."/>
            <person name="Antonio M."/>
            <person name="Oren A."/>
            <person name="Chaudhuri R.R."/>
            <person name="La Ragione R."/>
            <person name="Hildebrand F."/>
            <person name="Pallen M.J."/>
        </authorList>
    </citation>
    <scope>NUCLEOTIDE SEQUENCE</scope>
    <source>
        <strain evidence="18">CHK179-28034</strain>
    </source>
</reference>
<dbReference type="PROSITE" id="PS50885">
    <property type="entry name" value="HAMP"/>
    <property type="match status" value="1"/>
</dbReference>
<dbReference type="GO" id="GO:0000155">
    <property type="term" value="F:phosphorelay sensor kinase activity"/>
    <property type="evidence" value="ECO:0007669"/>
    <property type="project" value="InterPro"/>
</dbReference>
<evidence type="ECO:0000256" key="8">
    <source>
        <dbReference type="ARBA" id="ARBA00022741"/>
    </source>
</evidence>
<feature type="domain" description="HAMP" evidence="17">
    <location>
        <begin position="247"/>
        <end position="299"/>
    </location>
</feature>
<evidence type="ECO:0000256" key="7">
    <source>
        <dbReference type="ARBA" id="ARBA00022692"/>
    </source>
</evidence>
<evidence type="ECO:0000256" key="14">
    <source>
        <dbReference type="SAM" id="MobiDB-lite"/>
    </source>
</evidence>
<feature type="transmembrane region" description="Helical" evidence="15">
    <location>
        <begin position="7"/>
        <end position="32"/>
    </location>
</feature>
<comment type="caution">
    <text evidence="18">The sequence shown here is derived from an EMBL/GenBank/DDBJ whole genome shotgun (WGS) entry which is preliminary data.</text>
</comment>
<evidence type="ECO:0000256" key="11">
    <source>
        <dbReference type="ARBA" id="ARBA00022989"/>
    </source>
</evidence>
<keyword evidence="10" id="KW-0067">ATP-binding</keyword>
<dbReference type="AlphaFoldDB" id="A0A9D2J8S4"/>
<evidence type="ECO:0000256" key="2">
    <source>
        <dbReference type="ARBA" id="ARBA00004651"/>
    </source>
</evidence>
<dbReference type="CDD" id="cd00082">
    <property type="entry name" value="HisKA"/>
    <property type="match status" value="1"/>
</dbReference>
<keyword evidence="4" id="KW-1003">Cell membrane</keyword>
<dbReference type="InterPro" id="IPR004358">
    <property type="entry name" value="Sig_transdc_His_kin-like_C"/>
</dbReference>
<name>A0A9D2J8S4_9FIRM</name>
<dbReference type="InterPro" id="IPR036890">
    <property type="entry name" value="HATPase_C_sf"/>
</dbReference>
<evidence type="ECO:0000256" key="10">
    <source>
        <dbReference type="ARBA" id="ARBA00022840"/>
    </source>
</evidence>
<evidence type="ECO:0000256" key="5">
    <source>
        <dbReference type="ARBA" id="ARBA00022553"/>
    </source>
</evidence>
<feature type="region of interest" description="Disordered" evidence="14">
    <location>
        <begin position="77"/>
        <end position="114"/>
    </location>
</feature>
<evidence type="ECO:0000256" key="4">
    <source>
        <dbReference type="ARBA" id="ARBA00022475"/>
    </source>
</evidence>
<dbReference type="SMART" id="SM00387">
    <property type="entry name" value="HATPase_c"/>
    <property type="match status" value="1"/>
</dbReference>
<organism evidence="18 19">
    <name type="scientific">Candidatus Anaerobutyricum stercoris</name>
    <dbReference type="NCBI Taxonomy" id="2838457"/>
    <lineage>
        <taxon>Bacteria</taxon>
        <taxon>Bacillati</taxon>
        <taxon>Bacillota</taxon>
        <taxon>Clostridia</taxon>
        <taxon>Lachnospirales</taxon>
        <taxon>Lachnospiraceae</taxon>
        <taxon>Anaerobutyricum</taxon>
    </lineage>
</organism>
<gene>
    <name evidence="18" type="ORF">H9968_12365</name>
</gene>
<evidence type="ECO:0000256" key="12">
    <source>
        <dbReference type="ARBA" id="ARBA00023012"/>
    </source>
</evidence>
<keyword evidence="11 15" id="KW-1133">Transmembrane helix</keyword>
<dbReference type="PROSITE" id="PS51257">
    <property type="entry name" value="PROKAR_LIPOPROTEIN"/>
    <property type="match status" value="1"/>
</dbReference>
<dbReference type="Gene3D" id="3.30.565.10">
    <property type="entry name" value="Histidine kinase-like ATPase, C-terminal domain"/>
    <property type="match status" value="1"/>
</dbReference>
<dbReference type="CDD" id="cd06225">
    <property type="entry name" value="HAMP"/>
    <property type="match status" value="1"/>
</dbReference>
<dbReference type="GO" id="GO:0005524">
    <property type="term" value="F:ATP binding"/>
    <property type="evidence" value="ECO:0007669"/>
    <property type="project" value="UniProtKB-KW"/>
</dbReference>
<dbReference type="EC" id="2.7.13.3" evidence="3"/>
<feature type="domain" description="Histidine kinase" evidence="16">
    <location>
        <begin position="314"/>
        <end position="535"/>
    </location>
</feature>
<dbReference type="CDD" id="cd00075">
    <property type="entry name" value="HATPase"/>
    <property type="match status" value="1"/>
</dbReference>
<dbReference type="Gene3D" id="6.10.340.10">
    <property type="match status" value="1"/>
</dbReference>
<protein>
    <recommendedName>
        <fullName evidence="3">histidine kinase</fullName>
        <ecNumber evidence="3">2.7.13.3</ecNumber>
    </recommendedName>
</protein>
<dbReference type="InterPro" id="IPR003660">
    <property type="entry name" value="HAMP_dom"/>
</dbReference>
<keyword evidence="5" id="KW-0597">Phosphoprotein</keyword>
<sequence>MNLRKKIALASILMILIPIVVACFFSVVVLFFHGSGTLNRLEALYNNDNGLLNVQTILYNYQNQILTYQPVEEVYNPSGYTDEDDEWDDDEWDDDDWDEDEDDEGQSGSVDSEALLEEEIRRQNNAFGTVIRELSNIGYYYEIYYGDQLIASNLPEGSEEKIAAIAGTEYKNLASFAVTDGSSSAVKRSYAAENTTLSILAFCEDYVSNSSDSQVIRDFISILGIFVGALAVAIAISIFILTRWLSGGMNKSLEQLSEGVRQVQDGNFAYRIHSRKKDELGKACQEFDEMTEYLENSVKEREKYEEAKKQLLAGISHDLRTPLTSIKAYVEGLRDGIANTEEKKQRYYDALKIRTRDLEDLIDNLSLFSRFDRGEYHYSMEKIDFGVFVNSFFKEHEIEFKNNHLTLVRTVWEENGICIQGDRQQLKRVLGNLVDNTFKYREKPETIMTAALYTFGDTLRLELSDDGPGVPEEEREKIFDTFFRGDKARQNPGNGSGLGLSIVREIMKGHGGRIWAEEGVGGKGLKFVLEFPVIRKENSADSEVI</sequence>
<evidence type="ECO:0000313" key="18">
    <source>
        <dbReference type="EMBL" id="HIZ40688.1"/>
    </source>
</evidence>
<dbReference type="SMART" id="SM00304">
    <property type="entry name" value="HAMP"/>
    <property type="match status" value="1"/>
</dbReference>
<comment type="catalytic activity">
    <reaction evidence="1">
        <text>ATP + protein L-histidine = ADP + protein N-phospho-L-histidine.</text>
        <dbReference type="EC" id="2.7.13.3"/>
    </reaction>
</comment>
<evidence type="ECO:0000259" key="16">
    <source>
        <dbReference type="PROSITE" id="PS50109"/>
    </source>
</evidence>
<dbReference type="Pfam" id="PF02518">
    <property type="entry name" value="HATPase_c"/>
    <property type="match status" value="1"/>
</dbReference>
<proteinExistence type="predicted"/>
<dbReference type="InterPro" id="IPR036097">
    <property type="entry name" value="HisK_dim/P_sf"/>
</dbReference>
<dbReference type="EMBL" id="DXBR01000111">
    <property type="protein sequence ID" value="HIZ40688.1"/>
    <property type="molecule type" value="Genomic_DNA"/>
</dbReference>
<dbReference type="SUPFAM" id="SSF55874">
    <property type="entry name" value="ATPase domain of HSP90 chaperone/DNA topoisomerase II/histidine kinase"/>
    <property type="match status" value="1"/>
</dbReference>
<dbReference type="GO" id="GO:0005886">
    <property type="term" value="C:plasma membrane"/>
    <property type="evidence" value="ECO:0007669"/>
    <property type="project" value="UniProtKB-SubCell"/>
</dbReference>
<keyword evidence="13 15" id="KW-0472">Membrane</keyword>
<comment type="subcellular location">
    <subcellularLocation>
        <location evidence="2">Cell membrane</location>
        <topology evidence="2">Multi-pass membrane protein</topology>
    </subcellularLocation>
</comment>
<dbReference type="Gene3D" id="1.10.287.130">
    <property type="match status" value="1"/>
</dbReference>
<accession>A0A9D2J8S4</accession>
<keyword evidence="12" id="KW-0902">Two-component regulatory system</keyword>
<dbReference type="Proteomes" id="UP000824049">
    <property type="component" value="Unassembled WGS sequence"/>
</dbReference>
<dbReference type="InterPro" id="IPR003594">
    <property type="entry name" value="HATPase_dom"/>
</dbReference>
<dbReference type="PANTHER" id="PTHR45528">
    <property type="entry name" value="SENSOR HISTIDINE KINASE CPXA"/>
    <property type="match status" value="1"/>
</dbReference>
<evidence type="ECO:0000256" key="3">
    <source>
        <dbReference type="ARBA" id="ARBA00012438"/>
    </source>
</evidence>